<protein>
    <submittedName>
        <fullName evidence="2">Uncharacterized protein</fullName>
    </submittedName>
</protein>
<reference evidence="2 3" key="1">
    <citation type="journal article" date="2016" name="Nat. Commun.">
        <title>Thousands of microbial genomes shed light on interconnected biogeochemical processes in an aquifer system.</title>
        <authorList>
            <person name="Anantharaman K."/>
            <person name="Brown C.T."/>
            <person name="Hug L.A."/>
            <person name="Sharon I."/>
            <person name="Castelle C.J."/>
            <person name="Probst A.J."/>
            <person name="Thomas B.C."/>
            <person name="Singh A."/>
            <person name="Wilkins M.J."/>
            <person name="Karaoz U."/>
            <person name="Brodie E.L."/>
            <person name="Williams K.H."/>
            <person name="Hubbard S.S."/>
            <person name="Banfield J.F."/>
        </authorList>
    </citation>
    <scope>NUCLEOTIDE SEQUENCE [LARGE SCALE GENOMIC DNA]</scope>
</reference>
<feature type="transmembrane region" description="Helical" evidence="1">
    <location>
        <begin position="174"/>
        <end position="192"/>
    </location>
</feature>
<evidence type="ECO:0000313" key="3">
    <source>
        <dbReference type="Proteomes" id="UP000176527"/>
    </source>
</evidence>
<name>A0A1F5K8X1_9BACT</name>
<proteinExistence type="predicted"/>
<accession>A0A1F5K8X1</accession>
<comment type="caution">
    <text evidence="2">The sequence shown here is derived from an EMBL/GenBank/DDBJ whole genome shotgun (WGS) entry which is preliminary data.</text>
</comment>
<dbReference type="AlphaFoldDB" id="A0A1F5K8X1"/>
<feature type="transmembrane region" description="Helical" evidence="1">
    <location>
        <begin position="148"/>
        <end position="168"/>
    </location>
</feature>
<organism evidence="2 3">
    <name type="scientific">Candidatus Daviesbacteria bacterium RIFCSPHIGHO2_12_FULL_37_11</name>
    <dbReference type="NCBI Taxonomy" id="1797777"/>
    <lineage>
        <taxon>Bacteria</taxon>
        <taxon>Candidatus Daviesiibacteriota</taxon>
    </lineage>
</organism>
<feature type="transmembrane region" description="Helical" evidence="1">
    <location>
        <begin position="229"/>
        <end position="249"/>
    </location>
</feature>
<keyword evidence="1" id="KW-1133">Transmembrane helix</keyword>
<dbReference type="EMBL" id="MFDE01000047">
    <property type="protein sequence ID" value="OGE37284.1"/>
    <property type="molecule type" value="Genomic_DNA"/>
</dbReference>
<sequence>MSNVLLKISAIFPFDLFPDTVTIDSDKVSVICKNIFGMQDISSVLIENISHVDVSTGILTCTLHIIDSSNYRNPIDIIAHNLHHSDALKARKLIQGLIAARKHNIPLPGPNSPEYLSEAEKLGEERNGSILDNILETQEKIPHYYGDIIRILFFIAGIIMLFSLPFFYNLLTVPVSFSTLVILGMVFLAGIISPRHFSVALAESIISIIFFLLFENTAMNYFMLGGYTAYAILNQILAIIFFIAVYYSIKTVRGFLHRKK</sequence>
<keyword evidence="1" id="KW-0812">Transmembrane</keyword>
<gene>
    <name evidence="2" type="ORF">A3F00_00955</name>
</gene>
<evidence type="ECO:0000256" key="1">
    <source>
        <dbReference type="SAM" id="Phobius"/>
    </source>
</evidence>
<keyword evidence="1" id="KW-0472">Membrane</keyword>
<evidence type="ECO:0000313" key="2">
    <source>
        <dbReference type="EMBL" id="OGE37284.1"/>
    </source>
</evidence>
<dbReference type="Proteomes" id="UP000176527">
    <property type="component" value="Unassembled WGS sequence"/>
</dbReference>